<dbReference type="EMBL" id="FPAA01000007">
    <property type="protein sequence ID" value="SFS76512.1"/>
    <property type="molecule type" value="Genomic_DNA"/>
</dbReference>
<dbReference type="AlphaFoldDB" id="A0A1I6SHR3"/>
<evidence type="ECO:0000259" key="2">
    <source>
        <dbReference type="Pfam" id="PF25023"/>
    </source>
</evidence>
<organism evidence="3 4">
    <name type="scientific">Marininema halotolerans</name>
    <dbReference type="NCBI Taxonomy" id="1155944"/>
    <lineage>
        <taxon>Bacteria</taxon>
        <taxon>Bacillati</taxon>
        <taxon>Bacillota</taxon>
        <taxon>Bacilli</taxon>
        <taxon>Bacillales</taxon>
        <taxon>Thermoactinomycetaceae</taxon>
        <taxon>Marininema</taxon>
    </lineage>
</organism>
<dbReference type="InterPro" id="IPR050708">
    <property type="entry name" value="T6SS_VgrG/RHS"/>
</dbReference>
<protein>
    <submittedName>
        <fullName evidence="3">RHS repeat-associated core domain-containing protein</fullName>
    </submittedName>
</protein>
<evidence type="ECO:0000313" key="4">
    <source>
        <dbReference type="Proteomes" id="UP000198660"/>
    </source>
</evidence>
<name>A0A1I6SHR3_9BACL</name>
<dbReference type="PANTHER" id="PTHR32305:SF17">
    <property type="entry name" value="TRNA NUCLEASE WAPA"/>
    <property type="match status" value="1"/>
</dbReference>
<dbReference type="NCBIfam" id="TIGR03696">
    <property type="entry name" value="Rhs_assc_core"/>
    <property type="match status" value="1"/>
</dbReference>
<proteinExistence type="predicted"/>
<dbReference type="RefSeq" id="WP_091837261.1">
    <property type="nucleotide sequence ID" value="NZ_FPAA01000007.1"/>
</dbReference>
<reference evidence="4" key="1">
    <citation type="submission" date="2016-10" db="EMBL/GenBank/DDBJ databases">
        <authorList>
            <person name="Varghese N."/>
            <person name="Submissions S."/>
        </authorList>
    </citation>
    <scope>NUCLEOTIDE SEQUENCE [LARGE SCALE GENOMIC DNA]</scope>
    <source>
        <strain evidence="4">DSM 45789</strain>
    </source>
</reference>
<dbReference type="OrthoDB" id="41445at2"/>
<keyword evidence="1" id="KW-0677">Repeat</keyword>
<evidence type="ECO:0000256" key="1">
    <source>
        <dbReference type="ARBA" id="ARBA00022737"/>
    </source>
</evidence>
<dbReference type="Gene3D" id="2.180.10.10">
    <property type="entry name" value="RHS repeat-associated core"/>
    <property type="match status" value="1"/>
</dbReference>
<dbReference type="PANTHER" id="PTHR32305">
    <property type="match status" value="1"/>
</dbReference>
<gene>
    <name evidence="3" type="ORF">SAMN05444972_107102</name>
</gene>
<feature type="domain" description="Teneurin-like YD-shell" evidence="2">
    <location>
        <begin position="15"/>
        <end position="147"/>
    </location>
</feature>
<evidence type="ECO:0000313" key="3">
    <source>
        <dbReference type="EMBL" id="SFS76512.1"/>
    </source>
</evidence>
<dbReference type="Pfam" id="PF25023">
    <property type="entry name" value="TEN_YD-shell"/>
    <property type="match status" value="1"/>
</dbReference>
<dbReference type="Proteomes" id="UP000198660">
    <property type="component" value="Unassembled WGS sequence"/>
</dbReference>
<dbReference type="InterPro" id="IPR022385">
    <property type="entry name" value="Rhs_assc_core"/>
</dbReference>
<keyword evidence="4" id="KW-1185">Reference proteome</keyword>
<sequence>MTTESGTLIFHYDKDNNVTYETDKDGKVVASYTYGANGELVSMNRDGKTYFYQTNYRGDVTALTDTNGEEVATFAYDAFGKLVKKTGDIENPYRYAGYQYDDVTGLYYLQSRYYNSEMGRFLTRDTFEGTEKDILSMNKYVYTENNPDVNRSQWAF</sequence>
<accession>A0A1I6SHR3</accession>
<dbReference type="InterPro" id="IPR056823">
    <property type="entry name" value="TEN-like_YD-shell"/>
</dbReference>